<organism evidence="2 3">
    <name type="scientific">Halobacillus litoralis</name>
    <dbReference type="NCBI Taxonomy" id="45668"/>
    <lineage>
        <taxon>Bacteria</taxon>
        <taxon>Bacillati</taxon>
        <taxon>Bacillota</taxon>
        <taxon>Bacilli</taxon>
        <taxon>Bacillales</taxon>
        <taxon>Bacillaceae</taxon>
        <taxon>Halobacillus</taxon>
    </lineage>
</organism>
<dbReference type="OrthoDB" id="2882298at2"/>
<dbReference type="GeneID" id="78006658"/>
<sequence length="134" mass="14867">MTEAFHFWEERKCDDMGISVLLLGFFIVVGFLMVLVPLHIVKKQGRGSLPFKSSLVIGSLLLTHWVLWLTGFYGWLPARVADVLFLPVWVVLCGLGVILSGLEMKNNPAFAIPLAGFTLVSLIFALFLDGISQM</sequence>
<dbReference type="EMBL" id="WMFA01000002">
    <property type="protein sequence ID" value="MYL70515.1"/>
    <property type="molecule type" value="Genomic_DNA"/>
</dbReference>
<feature type="transmembrane region" description="Helical" evidence="1">
    <location>
        <begin position="108"/>
        <end position="128"/>
    </location>
</feature>
<name>A0A845FA34_9BACI</name>
<evidence type="ECO:0000256" key="1">
    <source>
        <dbReference type="SAM" id="Phobius"/>
    </source>
</evidence>
<keyword evidence="1" id="KW-0472">Membrane</keyword>
<keyword evidence="1" id="KW-1133">Transmembrane helix</keyword>
<protein>
    <submittedName>
        <fullName evidence="2">Uncharacterized protein</fullName>
    </submittedName>
</protein>
<evidence type="ECO:0000313" key="3">
    <source>
        <dbReference type="Proteomes" id="UP000450457"/>
    </source>
</evidence>
<dbReference type="RefSeq" id="WP_160912416.1">
    <property type="nucleotide sequence ID" value="NZ_WMFA01000002.1"/>
</dbReference>
<dbReference type="Proteomes" id="UP000450457">
    <property type="component" value="Unassembled WGS sequence"/>
</dbReference>
<dbReference type="AlphaFoldDB" id="A0A845FA34"/>
<keyword evidence="1" id="KW-0812">Transmembrane</keyword>
<evidence type="ECO:0000313" key="2">
    <source>
        <dbReference type="EMBL" id="MYL70515.1"/>
    </source>
</evidence>
<reference evidence="2 3" key="1">
    <citation type="submission" date="2019-11" db="EMBL/GenBank/DDBJ databases">
        <title>Genome sequences of 17 halophilic strains isolated from different environments.</title>
        <authorList>
            <person name="Furrow R.E."/>
        </authorList>
    </citation>
    <scope>NUCLEOTIDE SEQUENCE [LARGE SCALE GENOMIC DNA]</scope>
    <source>
        <strain evidence="2 3">SL-4</strain>
    </source>
</reference>
<feature type="transmembrane region" description="Helical" evidence="1">
    <location>
        <begin position="53"/>
        <end position="76"/>
    </location>
</feature>
<feature type="transmembrane region" description="Helical" evidence="1">
    <location>
        <begin position="83"/>
        <end position="102"/>
    </location>
</feature>
<comment type="caution">
    <text evidence="2">The sequence shown here is derived from an EMBL/GenBank/DDBJ whole genome shotgun (WGS) entry which is preliminary data.</text>
</comment>
<gene>
    <name evidence="2" type="ORF">GLW00_06630</name>
</gene>
<feature type="transmembrane region" description="Helical" evidence="1">
    <location>
        <begin position="20"/>
        <end position="41"/>
    </location>
</feature>
<accession>A0A845FA34</accession>
<proteinExistence type="predicted"/>